<accession>X6M8F3</accession>
<gene>
    <name evidence="1" type="ORF">RFI_27488</name>
</gene>
<organism evidence="1 2">
    <name type="scientific">Reticulomyxa filosa</name>
    <dbReference type="NCBI Taxonomy" id="46433"/>
    <lineage>
        <taxon>Eukaryota</taxon>
        <taxon>Sar</taxon>
        <taxon>Rhizaria</taxon>
        <taxon>Retaria</taxon>
        <taxon>Foraminifera</taxon>
        <taxon>Monothalamids</taxon>
        <taxon>Reticulomyxidae</taxon>
        <taxon>Reticulomyxa</taxon>
    </lineage>
</organism>
<protein>
    <submittedName>
        <fullName evidence="1">Uncharacterized protein</fullName>
    </submittedName>
</protein>
<comment type="caution">
    <text evidence="1">The sequence shown here is derived from an EMBL/GenBank/DDBJ whole genome shotgun (WGS) entry which is preliminary data.</text>
</comment>
<sequence length="132" mass="15330">MKKNKNKANKRYGCENTIIATTSILMTLNFLQAMKDLKVRAQETHENLQVREILEFGKQTFPSMQIVFDRFGSIARWKITNSKQQIQQLSAKLPSFNEFLDKKSVELLKISELCGVIVTSEFQNNQWSFHSI</sequence>
<name>X6M8F3_RETFI</name>
<dbReference type="Proteomes" id="UP000023152">
    <property type="component" value="Unassembled WGS sequence"/>
</dbReference>
<keyword evidence="2" id="KW-1185">Reference proteome</keyword>
<evidence type="ECO:0000313" key="2">
    <source>
        <dbReference type="Proteomes" id="UP000023152"/>
    </source>
</evidence>
<dbReference type="AlphaFoldDB" id="X6M8F3"/>
<reference evidence="1 2" key="1">
    <citation type="journal article" date="2013" name="Curr. Biol.">
        <title>The Genome of the Foraminiferan Reticulomyxa filosa.</title>
        <authorList>
            <person name="Glockner G."/>
            <person name="Hulsmann N."/>
            <person name="Schleicher M."/>
            <person name="Noegel A.A."/>
            <person name="Eichinger L."/>
            <person name="Gallinger C."/>
            <person name="Pawlowski J."/>
            <person name="Sierra R."/>
            <person name="Euteneuer U."/>
            <person name="Pillet L."/>
            <person name="Moustafa A."/>
            <person name="Platzer M."/>
            <person name="Groth M."/>
            <person name="Szafranski K."/>
            <person name="Schliwa M."/>
        </authorList>
    </citation>
    <scope>NUCLEOTIDE SEQUENCE [LARGE SCALE GENOMIC DNA]</scope>
</reference>
<evidence type="ECO:0000313" key="1">
    <source>
        <dbReference type="EMBL" id="ETO09891.1"/>
    </source>
</evidence>
<dbReference type="EMBL" id="ASPP01023836">
    <property type="protein sequence ID" value="ETO09891.1"/>
    <property type="molecule type" value="Genomic_DNA"/>
</dbReference>
<proteinExistence type="predicted"/>